<dbReference type="GO" id="GO:0046872">
    <property type="term" value="F:metal ion binding"/>
    <property type="evidence" value="ECO:0007669"/>
    <property type="project" value="UniProtKB-KW"/>
</dbReference>
<dbReference type="RefSeq" id="WP_126617858.1">
    <property type="nucleotide sequence ID" value="NZ_CP034562.1"/>
</dbReference>
<proteinExistence type="inferred from homology"/>
<dbReference type="GO" id="GO:0010333">
    <property type="term" value="F:terpene synthase activity"/>
    <property type="evidence" value="ECO:0007669"/>
    <property type="project" value="InterPro"/>
</dbReference>
<dbReference type="KEGG" id="fll:EI427_19435"/>
<keyword evidence="1" id="KW-0456">Lyase</keyword>
<keyword evidence="3" id="KW-1185">Reference proteome</keyword>
<reference evidence="2 3" key="1">
    <citation type="submission" date="2018-12" db="EMBL/GenBank/DDBJ databases">
        <title>Flammeovirga pectinis sp. nov., isolated from the gut of the Korean scallop, Patinopecten yessoensis.</title>
        <authorList>
            <person name="Bae J.-W."/>
            <person name="Jeong Y.-S."/>
            <person name="Kang W."/>
        </authorList>
    </citation>
    <scope>NUCLEOTIDE SEQUENCE [LARGE SCALE GENOMIC DNA]</scope>
    <source>
        <strain evidence="2 3">L12M1</strain>
    </source>
</reference>
<sequence>MTFNSTLLTISDTELYIHKDANVISKKAQEISENLGIIDEKLYSGHSTMTNYIYIDSPIDKMVNVLVTYDVLYFLDDFFGEDTNTGELPEVKEILEIWKGEKMYHSKNQKINKLYTSINYISRILRKDSPEKFFNKYTNSVIEHLSASLIEKKYNTVDEYISIRLSTGGMYLLIDLIEYVHSIYLNEELINNKNIYIKKLCRQCALIGALSNDIFSYAKEKHSNYNLINAYLISKEASNYKQAIIKAIDKVNDIHSDFKLTIKEVKVVPLAPQDKLTVDKYLNALEVIVASSYHWQKSTDRYYHSENVFEDMKVNVY</sequence>
<dbReference type="Proteomes" id="UP000267268">
    <property type="component" value="Chromosome 1"/>
</dbReference>
<protein>
    <recommendedName>
        <fullName evidence="1">Terpene synthase</fullName>
        <ecNumber evidence="1">4.2.3.-</ecNumber>
    </recommendedName>
</protein>
<keyword evidence="1" id="KW-0460">Magnesium</keyword>
<dbReference type="PANTHER" id="PTHR35201:SF4">
    <property type="entry name" value="BETA-PINACENE SYNTHASE-RELATED"/>
    <property type="match status" value="1"/>
</dbReference>
<comment type="cofactor">
    <cofactor evidence="1">
        <name>Mg(2+)</name>
        <dbReference type="ChEBI" id="CHEBI:18420"/>
    </cofactor>
</comment>
<evidence type="ECO:0000313" key="3">
    <source>
        <dbReference type="Proteomes" id="UP000267268"/>
    </source>
</evidence>
<accession>A0A3S9P826</accession>
<evidence type="ECO:0000256" key="1">
    <source>
        <dbReference type="RuleBase" id="RU366034"/>
    </source>
</evidence>
<evidence type="ECO:0000313" key="2">
    <source>
        <dbReference type="EMBL" id="AZQ64304.1"/>
    </source>
</evidence>
<dbReference type="AlphaFoldDB" id="A0A3S9P826"/>
<dbReference type="Pfam" id="PF19086">
    <property type="entry name" value="Terpene_syn_C_2"/>
    <property type="match status" value="1"/>
</dbReference>
<dbReference type="EC" id="4.2.3.-" evidence="1"/>
<gene>
    <name evidence="2" type="ORF">EI427_19435</name>
</gene>
<dbReference type="PANTHER" id="PTHR35201">
    <property type="entry name" value="TERPENE SYNTHASE"/>
    <property type="match status" value="1"/>
</dbReference>
<comment type="similarity">
    <text evidence="1">Belongs to the terpene synthase family.</text>
</comment>
<dbReference type="InterPro" id="IPR008949">
    <property type="entry name" value="Isoprenoid_synthase_dom_sf"/>
</dbReference>
<dbReference type="SUPFAM" id="SSF48576">
    <property type="entry name" value="Terpenoid synthases"/>
    <property type="match status" value="1"/>
</dbReference>
<dbReference type="OrthoDB" id="2989600at2"/>
<keyword evidence="1" id="KW-0479">Metal-binding</keyword>
<organism evidence="2 3">
    <name type="scientific">Flammeovirga pectinis</name>
    <dbReference type="NCBI Taxonomy" id="2494373"/>
    <lineage>
        <taxon>Bacteria</taxon>
        <taxon>Pseudomonadati</taxon>
        <taxon>Bacteroidota</taxon>
        <taxon>Cytophagia</taxon>
        <taxon>Cytophagales</taxon>
        <taxon>Flammeovirgaceae</taxon>
        <taxon>Flammeovirga</taxon>
    </lineage>
</organism>
<dbReference type="EMBL" id="CP034562">
    <property type="protein sequence ID" value="AZQ64304.1"/>
    <property type="molecule type" value="Genomic_DNA"/>
</dbReference>
<dbReference type="InterPro" id="IPR034686">
    <property type="entry name" value="Terpene_cyclase-like_2"/>
</dbReference>
<name>A0A3S9P826_9BACT</name>
<dbReference type="Gene3D" id="1.10.600.10">
    <property type="entry name" value="Farnesyl Diphosphate Synthase"/>
    <property type="match status" value="1"/>
</dbReference>